<dbReference type="RefSeq" id="WP_014262549.1">
    <property type="nucleotide sequence ID" value="NC_016630.1"/>
</dbReference>
<proteinExistence type="predicted"/>
<dbReference type="InterPro" id="IPR051465">
    <property type="entry name" value="Cell_Envelope_Struct_Comp"/>
</dbReference>
<dbReference type="Pfam" id="PF00395">
    <property type="entry name" value="SLH"/>
    <property type="match status" value="3"/>
</dbReference>
<dbReference type="Pfam" id="PF18998">
    <property type="entry name" value="Flg_new_2"/>
    <property type="match status" value="1"/>
</dbReference>
<feature type="domain" description="SLH" evidence="3">
    <location>
        <begin position="450"/>
        <end position="509"/>
    </location>
</feature>
<dbReference type="InterPro" id="IPR044060">
    <property type="entry name" value="Bacterial_rp_domain"/>
</dbReference>
<protein>
    <recommendedName>
        <fullName evidence="3">SLH domain-containing protein</fullName>
    </recommendedName>
</protein>
<evidence type="ECO:0000256" key="1">
    <source>
        <dbReference type="ARBA" id="ARBA00022737"/>
    </source>
</evidence>
<feature type="domain" description="SLH" evidence="3">
    <location>
        <begin position="323"/>
        <end position="386"/>
    </location>
</feature>
<dbReference type="eggNOG" id="COG3420">
    <property type="taxonomic scope" value="Bacteria"/>
</dbReference>
<dbReference type="PROSITE" id="PS51257">
    <property type="entry name" value="PROKAR_LIPOPROTEIN"/>
    <property type="match status" value="1"/>
</dbReference>
<organism evidence="4 5">
    <name type="scientific">Filifactor alocis (strain ATCC 35896 / CCUG 47790 / D40 B5)</name>
    <name type="common">Fusobacterium alocis</name>
    <dbReference type="NCBI Taxonomy" id="546269"/>
    <lineage>
        <taxon>Bacteria</taxon>
        <taxon>Bacillati</taxon>
        <taxon>Bacillota</taxon>
        <taxon>Clostridia</taxon>
        <taxon>Peptostreptococcales</taxon>
        <taxon>Filifactoraceae</taxon>
        <taxon>Filifactor</taxon>
    </lineage>
</organism>
<evidence type="ECO:0000313" key="5">
    <source>
        <dbReference type="Proteomes" id="UP000007468"/>
    </source>
</evidence>
<feature type="compositionally biased region" description="Basic and acidic residues" evidence="2">
    <location>
        <begin position="289"/>
        <end position="307"/>
    </location>
</feature>
<dbReference type="KEGG" id="faa:HMPREF0389_01391"/>
<dbReference type="PANTHER" id="PTHR43308">
    <property type="entry name" value="OUTER MEMBRANE PROTEIN ALPHA-RELATED"/>
    <property type="match status" value="1"/>
</dbReference>
<gene>
    <name evidence="4" type="ordered locus">HMPREF0389_01391</name>
</gene>
<feature type="domain" description="SLH" evidence="3">
    <location>
        <begin position="387"/>
        <end position="446"/>
    </location>
</feature>
<dbReference type="PANTHER" id="PTHR43308:SF5">
    <property type="entry name" value="S-LAYER PROTEIN _ PEPTIDOGLYCAN ENDO-BETA-N-ACETYLGLUCOSAMINIDASE"/>
    <property type="match status" value="1"/>
</dbReference>
<sequence length="509" mass="58186">MKRQRVILLGIAICIALSCIGGIRLSEGKKTEISIEQLAYDIKKIWENIVYVKDNYETGANPRFSPSKNRIIRINCPVDVHIYEEDTLVGQIINDEPVEVDDYMFFHGFNSDGEKFAYICAEIDCTVKIIATGDGTVSYTVQEESLEDGIARIVNYFDIPIQKGTVLTATLPAYTEEDLEDREGKPTATKYTLWNTTENKEIFATNDLSGEAAKQYKCYIDVQTEQERQGLAWGRGERVLGGYALVSAFPFEGYQFDGWYEDGKKVSEDLEYRVKADKNRTLIAKFQKDDTYQKPDTSSESKDKQDKVQQTSELQTDSKNIEQMQAPFTDIQDHWAKDSIQYLWEKDIVRGYADNTFCPDSFVTRAEVVQLLVQAKNLDKATYRGIFSDVKANEWFADAVQTAVNHHLVEGYPDKTFRPNRNMTRAEWITVLQSLQSNIELTDAQTEEILSRFKDKDSIPYWAKKAVAGTVQSGLISGFDNRIYADRPISRAEIAVTLYRLLYQQRSFE</sequence>
<dbReference type="OrthoDB" id="1758365at2"/>
<keyword evidence="5" id="KW-1185">Reference proteome</keyword>
<dbReference type="Proteomes" id="UP000007468">
    <property type="component" value="Chromosome"/>
</dbReference>
<dbReference type="PROSITE" id="PS51272">
    <property type="entry name" value="SLH"/>
    <property type="match status" value="3"/>
</dbReference>
<evidence type="ECO:0000313" key="4">
    <source>
        <dbReference type="EMBL" id="EFE27760.1"/>
    </source>
</evidence>
<feature type="region of interest" description="Disordered" evidence="2">
    <location>
        <begin position="289"/>
        <end position="319"/>
    </location>
</feature>
<evidence type="ECO:0000256" key="2">
    <source>
        <dbReference type="SAM" id="MobiDB-lite"/>
    </source>
</evidence>
<keyword evidence="1" id="KW-0677">Repeat</keyword>
<name>D6GTF3_FILAD</name>
<dbReference type="InterPro" id="IPR001119">
    <property type="entry name" value="SLH_dom"/>
</dbReference>
<reference evidence="5" key="1">
    <citation type="submission" date="2010-12" db="EMBL/GenBank/DDBJ databases">
        <title>The genome sequence of Filifactor alocis strain ATCC 35896.</title>
        <authorList>
            <consortium name="The Broad Institute Genome Sequencing Platform"/>
            <person name="Ward D."/>
            <person name="Earl A."/>
            <person name="Feldgarden M."/>
            <person name="Young S.K."/>
            <person name="Gargeya S."/>
            <person name="Zeng Q."/>
            <person name="Alvarado L."/>
            <person name="Berlin A."/>
            <person name="Bochicchio J."/>
            <person name="Chapman S.B."/>
            <person name="Chen Z."/>
            <person name="Freedman E."/>
            <person name="Gellesch M."/>
            <person name="Goldberg J."/>
            <person name="Griggs A."/>
            <person name="Gujja S."/>
            <person name="Heilman E."/>
            <person name="Heiman D."/>
            <person name="Howarth C."/>
            <person name="Mehta T."/>
            <person name="Neiman D."/>
            <person name="Pearson M."/>
            <person name="Roberts A."/>
            <person name="Saif S."/>
            <person name="Shea T."/>
            <person name="Shenoy N."/>
            <person name="Sisk P."/>
            <person name="Stolte C."/>
            <person name="Sykes S."/>
            <person name="White J."/>
            <person name="Yandava C."/>
            <person name="Izard J."/>
            <person name="Blanton J.M."/>
            <person name="Baranova O.V."/>
            <person name="Tanner A.C."/>
            <person name="Dewhirst F.E."/>
            <person name="Haas B."/>
            <person name="Nusbaum C."/>
            <person name="Birren B."/>
        </authorList>
    </citation>
    <scope>NUCLEOTIDE SEQUENCE [LARGE SCALE GENOMIC DNA]</scope>
    <source>
        <strain evidence="5">ATCC 35896 / D40 B5</strain>
    </source>
</reference>
<feature type="compositionally biased region" description="Polar residues" evidence="2">
    <location>
        <begin position="308"/>
        <end position="319"/>
    </location>
</feature>
<dbReference type="PATRIC" id="fig|546269.5.peg.962"/>
<dbReference type="EMBL" id="CP002390">
    <property type="protein sequence ID" value="EFE27760.1"/>
    <property type="molecule type" value="Genomic_DNA"/>
</dbReference>
<dbReference type="AlphaFoldDB" id="D6GTF3"/>
<evidence type="ECO:0000259" key="3">
    <source>
        <dbReference type="PROSITE" id="PS51272"/>
    </source>
</evidence>
<accession>D6GTF3</accession>
<dbReference type="STRING" id="546269.HMPREF0389_01391"/>